<dbReference type="EMBL" id="LVVM01003494">
    <property type="protein sequence ID" value="OJA14777.1"/>
    <property type="molecule type" value="Genomic_DNA"/>
</dbReference>
<accession>A0A1J8QMJ6</accession>
<evidence type="ECO:0000313" key="1">
    <source>
        <dbReference type="EMBL" id="OJA14777.1"/>
    </source>
</evidence>
<name>A0A1J8QMJ6_9AGAM</name>
<gene>
    <name evidence="1" type="ORF">AZE42_11815</name>
</gene>
<dbReference type="Proteomes" id="UP000183567">
    <property type="component" value="Unassembled WGS sequence"/>
</dbReference>
<evidence type="ECO:0000313" key="2">
    <source>
        <dbReference type="Proteomes" id="UP000183567"/>
    </source>
</evidence>
<keyword evidence="2" id="KW-1185">Reference proteome</keyword>
<dbReference type="AlphaFoldDB" id="A0A1J8QMJ6"/>
<comment type="caution">
    <text evidence="1">The sequence shown here is derived from an EMBL/GenBank/DDBJ whole genome shotgun (WGS) entry which is preliminary data.</text>
</comment>
<reference evidence="1 2" key="1">
    <citation type="submission" date="2016-03" db="EMBL/GenBank/DDBJ databases">
        <title>Comparative genomics of the ectomycorrhizal sister species Rhizopogon vinicolor and Rhizopogon vesiculosus (Basidiomycota: Boletales) reveals a divergence of the mating type B locus.</title>
        <authorList>
            <person name="Mujic A.B."/>
            <person name="Kuo A."/>
            <person name="Tritt A."/>
            <person name="Lipzen A."/>
            <person name="Chen C."/>
            <person name="Johnson J."/>
            <person name="Sharma A."/>
            <person name="Barry K."/>
            <person name="Grigoriev I.V."/>
            <person name="Spatafora J.W."/>
        </authorList>
    </citation>
    <scope>NUCLEOTIDE SEQUENCE [LARGE SCALE GENOMIC DNA]</scope>
    <source>
        <strain evidence="1 2">AM-OR11-056</strain>
    </source>
</reference>
<feature type="non-terminal residue" evidence="1">
    <location>
        <position position="29"/>
    </location>
</feature>
<organism evidence="1 2">
    <name type="scientific">Rhizopogon vesiculosus</name>
    <dbReference type="NCBI Taxonomy" id="180088"/>
    <lineage>
        <taxon>Eukaryota</taxon>
        <taxon>Fungi</taxon>
        <taxon>Dikarya</taxon>
        <taxon>Basidiomycota</taxon>
        <taxon>Agaricomycotina</taxon>
        <taxon>Agaricomycetes</taxon>
        <taxon>Agaricomycetidae</taxon>
        <taxon>Boletales</taxon>
        <taxon>Suillineae</taxon>
        <taxon>Rhizopogonaceae</taxon>
        <taxon>Rhizopogon</taxon>
    </lineage>
</organism>
<proteinExistence type="predicted"/>
<protein>
    <submittedName>
        <fullName evidence="1">Uncharacterized protein</fullName>
    </submittedName>
</protein>
<sequence length="29" mass="3358">MKNLFLWNRSGSMTMMNPSIHTPSPRDAH</sequence>